<evidence type="ECO:0000259" key="2">
    <source>
        <dbReference type="Pfam" id="PF12849"/>
    </source>
</evidence>
<protein>
    <recommendedName>
        <fullName evidence="2">PBP domain-containing protein</fullName>
    </recommendedName>
</protein>
<dbReference type="Proteomes" id="UP000006055">
    <property type="component" value="Chromosome"/>
</dbReference>
<keyword evidence="1" id="KW-1133">Transmembrane helix</keyword>
<keyword evidence="1" id="KW-0472">Membrane</keyword>
<keyword evidence="4" id="KW-1185">Reference proteome</keyword>
<reference evidence="4" key="1">
    <citation type="submission" date="2012-06" db="EMBL/GenBank/DDBJ databases">
        <title>Complete sequence of chromosome of Desulfomonile tiedjei DSM 6799.</title>
        <authorList>
            <person name="Lucas S."/>
            <person name="Copeland A."/>
            <person name="Lapidus A."/>
            <person name="Glavina del Rio T."/>
            <person name="Dalin E."/>
            <person name="Tice H."/>
            <person name="Bruce D."/>
            <person name="Goodwin L."/>
            <person name="Pitluck S."/>
            <person name="Peters L."/>
            <person name="Ovchinnikova G."/>
            <person name="Zeytun A."/>
            <person name="Lu M."/>
            <person name="Kyrpides N."/>
            <person name="Mavromatis K."/>
            <person name="Ivanova N."/>
            <person name="Brettin T."/>
            <person name="Detter J.C."/>
            <person name="Han C."/>
            <person name="Larimer F."/>
            <person name="Land M."/>
            <person name="Hauser L."/>
            <person name="Markowitz V."/>
            <person name="Cheng J.-F."/>
            <person name="Hugenholtz P."/>
            <person name="Woyke T."/>
            <person name="Wu D."/>
            <person name="Spring S."/>
            <person name="Schroeder M."/>
            <person name="Brambilla E."/>
            <person name="Klenk H.-P."/>
            <person name="Eisen J.A."/>
        </authorList>
    </citation>
    <scope>NUCLEOTIDE SEQUENCE [LARGE SCALE GENOMIC DNA]</scope>
    <source>
        <strain evidence="4">ATCC 49306 / DSM 6799 / DCB-1</strain>
    </source>
</reference>
<dbReference type="RefSeq" id="WP_014810999.1">
    <property type="nucleotide sequence ID" value="NC_018025.1"/>
</dbReference>
<keyword evidence="1" id="KW-0812">Transmembrane</keyword>
<dbReference type="eggNOG" id="COG0226">
    <property type="taxonomic scope" value="Bacteria"/>
</dbReference>
<dbReference type="STRING" id="706587.Desti_3201"/>
<feature type="domain" description="PBP" evidence="2">
    <location>
        <begin position="177"/>
        <end position="266"/>
    </location>
</feature>
<organism evidence="3 4">
    <name type="scientific">Desulfomonile tiedjei (strain ATCC 49306 / DSM 6799 / DCB-1)</name>
    <dbReference type="NCBI Taxonomy" id="706587"/>
    <lineage>
        <taxon>Bacteria</taxon>
        <taxon>Pseudomonadati</taxon>
        <taxon>Thermodesulfobacteriota</taxon>
        <taxon>Desulfomonilia</taxon>
        <taxon>Desulfomonilales</taxon>
        <taxon>Desulfomonilaceae</taxon>
        <taxon>Desulfomonile</taxon>
    </lineage>
</organism>
<evidence type="ECO:0000313" key="4">
    <source>
        <dbReference type="Proteomes" id="UP000006055"/>
    </source>
</evidence>
<dbReference type="OrthoDB" id="9783488at2"/>
<name>I4C8H1_DESTA</name>
<dbReference type="SUPFAM" id="SSF53850">
    <property type="entry name" value="Periplasmic binding protein-like II"/>
    <property type="match status" value="1"/>
</dbReference>
<dbReference type="InterPro" id="IPR024370">
    <property type="entry name" value="PBP_domain"/>
</dbReference>
<accession>I4C8H1</accession>
<dbReference type="EMBL" id="CP003360">
    <property type="protein sequence ID" value="AFM25862.1"/>
    <property type="molecule type" value="Genomic_DNA"/>
</dbReference>
<dbReference type="SUPFAM" id="SSF158791">
    <property type="entry name" value="MgtE N-terminal domain-like"/>
    <property type="match status" value="1"/>
</dbReference>
<dbReference type="AlphaFoldDB" id="I4C8H1"/>
<dbReference type="Pfam" id="PF12849">
    <property type="entry name" value="PBP_like_2"/>
    <property type="match status" value="1"/>
</dbReference>
<proteinExistence type="predicted"/>
<evidence type="ECO:0000256" key="1">
    <source>
        <dbReference type="SAM" id="Phobius"/>
    </source>
</evidence>
<gene>
    <name evidence="3" type="ordered locus">Desti_3201</name>
</gene>
<dbReference type="HOGENOM" id="CLU_968849_0_0_7"/>
<sequence>MKRWFAINEHYCLGLRRNLSGRIALYLIICLTILLGGFEATALNSRGTEESRLPDSRQLDRLTKLDSDSLIRMIRLAGRDRLMFVLKNIDADTLAGILRTMEPEKLAKIIRVLADEQFLAHQSQNRRFLNRENVQREAIQQTICEPDKKVEPATTPVNVQPPASETEPSIEIDRSVSLIIHPSNPIRELSTRQLKQLISGDVTNWSQLGGPDLPLKMVTTHPRHGIGEFMNPGNLIQAPFDSLVVVGVAGTRGALGLVRTQNERQRSFLNNHSAVKTLGIRTASEKP</sequence>
<feature type="transmembrane region" description="Helical" evidence="1">
    <location>
        <begin position="23"/>
        <end position="43"/>
    </location>
</feature>
<evidence type="ECO:0000313" key="3">
    <source>
        <dbReference type="EMBL" id="AFM25862.1"/>
    </source>
</evidence>
<dbReference type="KEGG" id="dti:Desti_3201"/>
<dbReference type="Gene3D" id="3.40.190.10">
    <property type="entry name" value="Periplasmic binding protein-like II"/>
    <property type="match status" value="1"/>
</dbReference>